<dbReference type="InterPro" id="IPR036942">
    <property type="entry name" value="Beta-barrel_TonB_sf"/>
</dbReference>
<evidence type="ECO:0000256" key="4">
    <source>
        <dbReference type="ARBA" id="ARBA00022692"/>
    </source>
</evidence>
<proteinExistence type="inferred from homology"/>
<comment type="caution">
    <text evidence="10">The sequence shown here is derived from an EMBL/GenBank/DDBJ whole genome shotgun (WGS) entry which is preliminary data.</text>
</comment>
<dbReference type="NCBIfam" id="TIGR04056">
    <property type="entry name" value="OMP_RagA_SusC"/>
    <property type="match status" value="1"/>
</dbReference>
<dbReference type="Proteomes" id="UP000198711">
    <property type="component" value="Unassembled WGS sequence"/>
</dbReference>
<sequence length="1049" mass="114533">MKQKLTWPNLAIGLFCLMLTFIASAVHAQSGSISGKITDSKGEPASGASVMIKGSQRGTSAGADGIFLLKNLNNGNYILVVSYVGAETKEVKAVVDGNQPVSLNIRMNGEAQALSDVIVVGYGQQRKKDVTGALSIVSANSFKDAPVSSIDQKLVGQVPGVQISSVTGTPGGGTNIKIRGSGSIGAGDQPLFVVDGFPLPSASGQLSNPLASINPNDIESVTILKDASSTAIYGSRGANGVVVITTKRGKKGLPVVNVNAYTGLQQVPQKGRPDMLNAREFAQFRKEIIIDAFAARGQVPADTDIPVEYRNPAQYGTGTNWYDALLKDAMQHNINASISGGSDNSRYLVSLDYLKQDGTVRYTGYERYGIRTNVETNLGTKLKIGLNLAPTYSVQQLSNFENGFTDLLASSNWLSPLIPITDANGKRIPFIQSPGTLGMGNPLNVLEFAGTRLKNFRGLGNAYAEWQMVRGLTAKYSMNIDYNEFNSFMFNPDFVPTGLNAPPPVVPFSNTVRGDRFNYLSEILLTYDKSFGTNHRLNIVAGYSAQSEKSNVVSLTARNYPDNTVQSINAATQVSAWNQDIQKWAVISYLSRVNYTYKDKYILTGTIRSDGSSRFGQNRRYGTFPSAAIGWVVSQEKFLRDIVWMNEFKLRASYGLSGNYNIGNYTYLSNVNTLNYVFGGQIASGRVVTSLNNPNLTWEEASQFDLGADFSLFNRKVNITIDYYNRISRNNLYNTELPLNSGFTTATINTGKIQNQGLEIGITTTNIAKKDFKWTTSANIAFNKNKVLALNDNNAPIYSGRSGEGNFTHITQVGHPIAEFFGYVIDGVYSKADIMDPKVPKHVSSIEGSIKYKDIDGNGVVEPFKDFAVLGKPQPDFIYGITNNLSYKQFDLNVVLVGSQGNQILKTSKQFLNNIDGVFNVTHEYYFNRWRSAQNPGDGKTPTTNGARVMYRDVNSSWVEDGSFMRIQNITLGYTVGAKLLQRSKVIHQARIYLSAQNLATFTNYSGGNPEISRNTISGNASTNALVPGEDFVGYPLARIYTVGVNFTF</sequence>
<feature type="domain" description="TonB-dependent receptor plug" evidence="9">
    <location>
        <begin position="127"/>
        <end position="241"/>
    </location>
</feature>
<organism evidence="10 11">
    <name type="scientific">Hydrobacter penzbergensis</name>
    <dbReference type="NCBI Taxonomy" id="1235997"/>
    <lineage>
        <taxon>Bacteria</taxon>
        <taxon>Pseudomonadati</taxon>
        <taxon>Bacteroidota</taxon>
        <taxon>Chitinophagia</taxon>
        <taxon>Chitinophagales</taxon>
        <taxon>Chitinophagaceae</taxon>
        <taxon>Hydrobacter</taxon>
    </lineage>
</organism>
<dbReference type="Gene3D" id="2.170.130.10">
    <property type="entry name" value="TonB-dependent receptor, plug domain"/>
    <property type="match status" value="1"/>
</dbReference>
<accession>A0A8X8IFI4</accession>
<evidence type="ECO:0000256" key="3">
    <source>
        <dbReference type="ARBA" id="ARBA00022452"/>
    </source>
</evidence>
<comment type="subcellular location">
    <subcellularLocation>
        <location evidence="1 7">Cell outer membrane</location>
        <topology evidence="1 7">Multi-pass membrane protein</topology>
    </subcellularLocation>
</comment>
<dbReference type="Pfam" id="PF13715">
    <property type="entry name" value="CarbopepD_reg_2"/>
    <property type="match status" value="1"/>
</dbReference>
<dbReference type="InterPro" id="IPR023996">
    <property type="entry name" value="TonB-dep_OMP_SusC/RagA"/>
</dbReference>
<keyword evidence="11" id="KW-1185">Reference proteome</keyword>
<evidence type="ECO:0000313" key="11">
    <source>
        <dbReference type="Proteomes" id="UP000198711"/>
    </source>
</evidence>
<gene>
    <name evidence="10" type="ORF">SAMN05444410_105138</name>
</gene>
<dbReference type="InterPro" id="IPR039426">
    <property type="entry name" value="TonB-dep_rcpt-like"/>
</dbReference>
<evidence type="ECO:0000259" key="9">
    <source>
        <dbReference type="Pfam" id="PF07715"/>
    </source>
</evidence>
<evidence type="ECO:0000256" key="2">
    <source>
        <dbReference type="ARBA" id="ARBA00022448"/>
    </source>
</evidence>
<protein>
    <submittedName>
        <fullName evidence="10">TonB-linked outer membrane protein, SusC/RagA family</fullName>
    </submittedName>
</protein>
<keyword evidence="5 7" id="KW-0472">Membrane</keyword>
<dbReference type="SUPFAM" id="SSF49464">
    <property type="entry name" value="Carboxypeptidase regulatory domain-like"/>
    <property type="match status" value="1"/>
</dbReference>
<dbReference type="GO" id="GO:0009279">
    <property type="term" value="C:cell outer membrane"/>
    <property type="evidence" value="ECO:0007669"/>
    <property type="project" value="UniProtKB-SubCell"/>
</dbReference>
<dbReference type="EMBL" id="FNNO01000005">
    <property type="protein sequence ID" value="SDW73925.1"/>
    <property type="molecule type" value="Genomic_DNA"/>
</dbReference>
<reference evidence="10 11" key="1">
    <citation type="submission" date="2016-10" db="EMBL/GenBank/DDBJ databases">
        <authorList>
            <person name="Varghese N."/>
            <person name="Submissions S."/>
        </authorList>
    </citation>
    <scope>NUCLEOTIDE SEQUENCE [LARGE SCALE GENOMIC DNA]</scope>
    <source>
        <strain evidence="10 11">DSM 25353</strain>
    </source>
</reference>
<name>A0A8X8IFI4_9BACT</name>
<evidence type="ECO:0000256" key="6">
    <source>
        <dbReference type="ARBA" id="ARBA00023237"/>
    </source>
</evidence>
<dbReference type="InterPro" id="IPR008969">
    <property type="entry name" value="CarboxyPept-like_regulatory"/>
</dbReference>
<dbReference type="Gene3D" id="2.60.40.1120">
    <property type="entry name" value="Carboxypeptidase-like, regulatory domain"/>
    <property type="match status" value="1"/>
</dbReference>
<keyword evidence="2 7" id="KW-0813">Transport</keyword>
<dbReference type="AlphaFoldDB" id="A0A8X8IFI4"/>
<dbReference type="InterPro" id="IPR023997">
    <property type="entry name" value="TonB-dep_OMP_SusC/RagA_CS"/>
</dbReference>
<dbReference type="Gene3D" id="2.40.170.20">
    <property type="entry name" value="TonB-dependent receptor, beta-barrel domain"/>
    <property type="match status" value="1"/>
</dbReference>
<dbReference type="InterPro" id="IPR037066">
    <property type="entry name" value="Plug_dom_sf"/>
</dbReference>
<dbReference type="InterPro" id="IPR012910">
    <property type="entry name" value="Plug_dom"/>
</dbReference>
<dbReference type="RefSeq" id="WP_092723398.1">
    <property type="nucleotide sequence ID" value="NZ_FNNO01000005.1"/>
</dbReference>
<keyword evidence="4 7" id="KW-0812">Transmembrane</keyword>
<dbReference type="NCBIfam" id="TIGR04057">
    <property type="entry name" value="SusC_RagA_signa"/>
    <property type="match status" value="1"/>
</dbReference>
<dbReference type="SUPFAM" id="SSF56935">
    <property type="entry name" value="Porins"/>
    <property type="match status" value="1"/>
</dbReference>
<evidence type="ECO:0000256" key="8">
    <source>
        <dbReference type="SAM" id="SignalP"/>
    </source>
</evidence>
<comment type="similarity">
    <text evidence="7">Belongs to the TonB-dependent receptor family.</text>
</comment>
<evidence type="ECO:0000256" key="7">
    <source>
        <dbReference type="PROSITE-ProRule" id="PRU01360"/>
    </source>
</evidence>
<dbReference type="Pfam" id="PF07715">
    <property type="entry name" value="Plug"/>
    <property type="match status" value="1"/>
</dbReference>
<feature type="signal peptide" evidence="8">
    <location>
        <begin position="1"/>
        <end position="28"/>
    </location>
</feature>
<evidence type="ECO:0000256" key="1">
    <source>
        <dbReference type="ARBA" id="ARBA00004571"/>
    </source>
</evidence>
<keyword evidence="3 7" id="KW-1134">Transmembrane beta strand</keyword>
<keyword evidence="6 7" id="KW-0998">Cell outer membrane</keyword>
<feature type="chain" id="PRO_5036460554" evidence="8">
    <location>
        <begin position="29"/>
        <end position="1049"/>
    </location>
</feature>
<keyword evidence="8" id="KW-0732">Signal</keyword>
<evidence type="ECO:0000256" key="5">
    <source>
        <dbReference type="ARBA" id="ARBA00023136"/>
    </source>
</evidence>
<dbReference type="PROSITE" id="PS52016">
    <property type="entry name" value="TONB_DEPENDENT_REC_3"/>
    <property type="match status" value="1"/>
</dbReference>
<evidence type="ECO:0000313" key="10">
    <source>
        <dbReference type="EMBL" id="SDW73925.1"/>
    </source>
</evidence>